<comment type="subcellular location">
    <subcellularLocation>
        <location evidence="1">Nucleus</location>
    </subcellularLocation>
</comment>
<reference evidence="8 9" key="1">
    <citation type="journal article" date="2020" name="Nat. Commun.">
        <title>Genome of Tripterygium wilfordii and identification of cytochrome P450 involved in triptolide biosynthesis.</title>
        <authorList>
            <person name="Tu L."/>
            <person name="Su P."/>
            <person name="Zhang Z."/>
            <person name="Gao L."/>
            <person name="Wang J."/>
            <person name="Hu T."/>
            <person name="Zhou J."/>
            <person name="Zhang Y."/>
            <person name="Zhao Y."/>
            <person name="Liu Y."/>
            <person name="Song Y."/>
            <person name="Tong Y."/>
            <person name="Lu Y."/>
            <person name="Yang J."/>
            <person name="Xu C."/>
            <person name="Jia M."/>
            <person name="Peters R.J."/>
            <person name="Huang L."/>
            <person name="Gao W."/>
        </authorList>
    </citation>
    <scope>NUCLEOTIDE SEQUENCE [LARGE SCALE GENOMIC DNA]</scope>
    <source>
        <strain evidence="9">cv. XIE 37</strain>
        <tissue evidence="8">Leaf</tissue>
    </source>
</reference>
<keyword evidence="9" id="KW-1185">Reference proteome</keyword>
<dbReference type="Proteomes" id="UP000593562">
    <property type="component" value="Unassembled WGS sequence"/>
</dbReference>
<dbReference type="FunCoup" id="A0A7J7CYE1">
    <property type="interactions" value="342"/>
</dbReference>
<evidence type="ECO:0000313" key="9">
    <source>
        <dbReference type="Proteomes" id="UP000593562"/>
    </source>
</evidence>
<dbReference type="InterPro" id="IPR001739">
    <property type="entry name" value="Methyl_CpG_DNA-bd"/>
</dbReference>
<feature type="compositionally biased region" description="Basic and acidic residues" evidence="6">
    <location>
        <begin position="359"/>
        <end position="372"/>
    </location>
</feature>
<dbReference type="GO" id="GO:0005634">
    <property type="term" value="C:nucleus"/>
    <property type="evidence" value="ECO:0007669"/>
    <property type="project" value="UniProtKB-SubCell"/>
</dbReference>
<evidence type="ECO:0000256" key="4">
    <source>
        <dbReference type="ARBA" id="ARBA00023163"/>
    </source>
</evidence>
<protein>
    <submittedName>
        <fullName evidence="8">Methyl-CPG-binding domain 10</fullName>
    </submittedName>
</protein>
<evidence type="ECO:0000256" key="6">
    <source>
        <dbReference type="SAM" id="MobiDB-lite"/>
    </source>
</evidence>
<dbReference type="PANTHER" id="PTHR33729">
    <property type="entry name" value="METHYL-CPG BINDING DOMAIN CONTAINING PROTEIN, EXPRESSED"/>
    <property type="match status" value="1"/>
</dbReference>
<dbReference type="InterPro" id="IPR016177">
    <property type="entry name" value="DNA-bd_dom_sf"/>
</dbReference>
<keyword evidence="4" id="KW-0804">Transcription</keyword>
<feature type="region of interest" description="Disordered" evidence="6">
    <location>
        <begin position="112"/>
        <end position="403"/>
    </location>
</feature>
<keyword evidence="2" id="KW-0805">Transcription regulation</keyword>
<feature type="compositionally biased region" description="Basic and acidic residues" evidence="6">
    <location>
        <begin position="265"/>
        <end position="293"/>
    </location>
</feature>
<dbReference type="InterPro" id="IPR039622">
    <property type="entry name" value="MBD10/11"/>
</dbReference>
<comment type="caution">
    <text evidence="8">The sequence shown here is derived from an EMBL/GenBank/DDBJ whole genome shotgun (WGS) entry which is preliminary data.</text>
</comment>
<proteinExistence type="predicted"/>
<dbReference type="GO" id="GO:0003677">
    <property type="term" value="F:DNA binding"/>
    <property type="evidence" value="ECO:0007669"/>
    <property type="project" value="UniProtKB-KW"/>
</dbReference>
<feature type="compositionally biased region" description="Basic and acidic residues" evidence="6">
    <location>
        <begin position="124"/>
        <end position="147"/>
    </location>
</feature>
<evidence type="ECO:0000256" key="5">
    <source>
        <dbReference type="ARBA" id="ARBA00023242"/>
    </source>
</evidence>
<dbReference type="SUPFAM" id="SSF54171">
    <property type="entry name" value="DNA-binding domain"/>
    <property type="match status" value="1"/>
</dbReference>
<gene>
    <name evidence="8" type="ORF">HS088_TW12G00292</name>
</gene>
<feature type="compositionally biased region" description="Basic and acidic residues" evidence="6">
    <location>
        <begin position="156"/>
        <end position="257"/>
    </location>
</feature>
<organism evidence="8 9">
    <name type="scientific">Tripterygium wilfordii</name>
    <name type="common">Thunder God vine</name>
    <dbReference type="NCBI Taxonomy" id="458696"/>
    <lineage>
        <taxon>Eukaryota</taxon>
        <taxon>Viridiplantae</taxon>
        <taxon>Streptophyta</taxon>
        <taxon>Embryophyta</taxon>
        <taxon>Tracheophyta</taxon>
        <taxon>Spermatophyta</taxon>
        <taxon>Magnoliopsida</taxon>
        <taxon>eudicotyledons</taxon>
        <taxon>Gunneridae</taxon>
        <taxon>Pentapetalae</taxon>
        <taxon>rosids</taxon>
        <taxon>fabids</taxon>
        <taxon>Celastrales</taxon>
        <taxon>Celastraceae</taxon>
        <taxon>Tripterygium</taxon>
    </lineage>
</organism>
<evidence type="ECO:0000256" key="2">
    <source>
        <dbReference type="ARBA" id="ARBA00023015"/>
    </source>
</evidence>
<evidence type="ECO:0000259" key="7">
    <source>
        <dbReference type="PROSITE" id="PS50982"/>
    </source>
</evidence>
<accession>A0A7J7CYE1</accession>
<evidence type="ECO:0000256" key="1">
    <source>
        <dbReference type="ARBA" id="ARBA00004123"/>
    </source>
</evidence>
<keyword evidence="3" id="KW-0238">DNA-binding</keyword>
<name>A0A7J7CYE1_TRIWF</name>
<dbReference type="PROSITE" id="PS50982">
    <property type="entry name" value="MBD"/>
    <property type="match status" value="1"/>
</dbReference>
<feature type="domain" description="MBD" evidence="7">
    <location>
        <begin position="55"/>
        <end position="124"/>
    </location>
</feature>
<sequence length="403" mass="44325">MAQLPHFTPLLSEARTYTTPDKKFKTPLLSPASVWRVIRGKETQREFLLWQMEVKEEVISVELPAPAAWKKMYFPKKGTPRKNEVMFIAPTGEEINNRKQLEQYLKSHLGNPSISEFDWGTGETPRRSARISEKVKATPTPEKEPPKKRGRKSVGSKKDYKEAEATPEKAEVEKEIQMKDADATKDANRNEDAKMGETDPEAFDKEAEASPEKAEVEKEIQMKDADATKDANRNEDAKMGETDPEAFDKEVNIKDAVEETNPAIEGKETSLAEEPKSAIEIEVADAKVEDKPTEGAGAAGVTENGKEAAVVSEEKMSQTQTEKQKVNMASEKPQDNADGTTVEANGGSGKENPKGATTDYEKPSIEVNEKTKLMVGEAIENGKVGQMGQTDTPLQAGPSPVTC</sequence>
<dbReference type="InParanoid" id="A0A7J7CYE1"/>
<dbReference type="Pfam" id="PF01429">
    <property type="entry name" value="MBD"/>
    <property type="match status" value="1"/>
</dbReference>
<dbReference type="AlphaFoldDB" id="A0A7J7CYE1"/>
<keyword evidence="5" id="KW-0539">Nucleus</keyword>
<dbReference type="PANTHER" id="PTHR33729:SF12">
    <property type="entry name" value="MBD DOMAIN-CONTAINING PROTEIN"/>
    <property type="match status" value="1"/>
</dbReference>
<dbReference type="Gene3D" id="3.30.890.10">
    <property type="entry name" value="Methyl-cpg-binding Protein 2, Chain A"/>
    <property type="match status" value="1"/>
</dbReference>
<dbReference type="EMBL" id="JAAARO010000012">
    <property type="protein sequence ID" value="KAF5739093.1"/>
    <property type="molecule type" value="Genomic_DNA"/>
</dbReference>
<evidence type="ECO:0000313" key="8">
    <source>
        <dbReference type="EMBL" id="KAF5739093.1"/>
    </source>
</evidence>
<evidence type="ECO:0000256" key="3">
    <source>
        <dbReference type="ARBA" id="ARBA00023125"/>
    </source>
</evidence>